<dbReference type="KEGG" id="aprs:BI364_00365"/>
<dbReference type="RefSeq" id="WP_070077072.1">
    <property type="nucleotide sequence ID" value="NZ_CP017415.1"/>
</dbReference>
<dbReference type="Proteomes" id="UP000095401">
    <property type="component" value="Chromosome"/>
</dbReference>
<dbReference type="Gene3D" id="3.60.15.10">
    <property type="entry name" value="Ribonuclease Z/Hydroxyacylglutathione hydrolase-like"/>
    <property type="match status" value="1"/>
</dbReference>
<protein>
    <recommendedName>
        <fullName evidence="3">Metallo-beta-lactamase domain-containing protein</fullName>
    </recommendedName>
</protein>
<name>A0A1D8IJL7_9GAMM</name>
<keyword evidence="2" id="KW-1185">Reference proteome</keyword>
<dbReference type="AlphaFoldDB" id="A0A1D8IJL7"/>
<dbReference type="SUPFAM" id="SSF56281">
    <property type="entry name" value="Metallo-hydrolase/oxidoreductase"/>
    <property type="match status" value="1"/>
</dbReference>
<dbReference type="InterPro" id="IPR036866">
    <property type="entry name" value="RibonucZ/Hydroxyglut_hydro"/>
</dbReference>
<dbReference type="EMBL" id="CP017415">
    <property type="protein sequence ID" value="AOU96678.1"/>
    <property type="molecule type" value="Genomic_DNA"/>
</dbReference>
<evidence type="ECO:0000313" key="2">
    <source>
        <dbReference type="Proteomes" id="UP000095401"/>
    </source>
</evidence>
<organism evidence="1 2">
    <name type="scientific">Acidihalobacter yilgarnensis</name>
    <dbReference type="NCBI Taxonomy" id="2819280"/>
    <lineage>
        <taxon>Bacteria</taxon>
        <taxon>Pseudomonadati</taxon>
        <taxon>Pseudomonadota</taxon>
        <taxon>Gammaproteobacteria</taxon>
        <taxon>Chromatiales</taxon>
        <taxon>Ectothiorhodospiraceae</taxon>
        <taxon>Acidihalobacter</taxon>
    </lineage>
</organism>
<sequence>MNELLAMVDSYTGSVAPHQLELAGLNVRIYHNDYPAFTDTNNLSLLTFLDVGNVSFVLGGDLERPGWLRLLINPEIRALLSRVDVFVASHHGRESGYCAEVFNYCKPRLVVMSDGPIQYDTQRMSTTYANHASGELFTTASGQEVRKVVTTRSDGNIFWDL</sequence>
<reference evidence="2" key="1">
    <citation type="submission" date="2016-09" db="EMBL/GenBank/DDBJ databases">
        <title>Acidihalobacter prosperus F5.</title>
        <authorList>
            <person name="Khaleque H.N."/>
            <person name="Ramsay J.P."/>
            <person name="Kaksonen A.H."/>
            <person name="Boxall N.J."/>
            <person name="Watkin E.L.J."/>
        </authorList>
    </citation>
    <scope>NUCLEOTIDE SEQUENCE [LARGE SCALE GENOMIC DNA]</scope>
    <source>
        <strain evidence="2">F5</strain>
    </source>
</reference>
<evidence type="ECO:0000313" key="1">
    <source>
        <dbReference type="EMBL" id="AOU96678.1"/>
    </source>
</evidence>
<gene>
    <name evidence="1" type="ORF">BI364_00365</name>
</gene>
<accession>A0A1D8IJL7</accession>
<proteinExistence type="predicted"/>
<evidence type="ECO:0008006" key="3">
    <source>
        <dbReference type="Google" id="ProtNLM"/>
    </source>
</evidence>